<evidence type="ECO:0000313" key="2">
    <source>
        <dbReference type="Proteomes" id="UP000662782"/>
    </source>
</evidence>
<dbReference type="Proteomes" id="UP000662782">
    <property type="component" value="Segment"/>
</dbReference>
<sequence>MITLGSGEKNDSPIIGKVCKKVAYSTSRYDKLKDYNLVKITNVHEDGSRSDSLIGIPDLVVDFYITKEKFRKFKDKKDYIDKRLCDSFKSTRARMAMNISRILYGVPDKKADLLTMKNSPYVYGCEQTTPVLIKNYYFRTQAKYQETESYTTAAYDVETNMINNNDDSIIMASTTFKEKIYFSAVRWIFNGMSDKKIIETLESEAERLLGDVLKRRNATVIWELFDNQAQVVESNVARWHEWHPDWIASWNAKFDMEKNEEALLAYNIDPAAVYSDPNVPEEFQNYWFNKGRTHKVKENGDKQPLEWQESFPTVQAMSSWQWLDAASFYAIKRAPQGKKDSYGLEFTAQDNGIEGKLYTESGSHLPAGSPDWHRYMQKNHIFEYCIYNIKDNITIEELNEKTDDLSLSLPMLLKSSEFFNYPSQPKCISDELSFVAKDNGYVWGTRGTTSKDELDDLKPDLKDWIALLETEKNEDMGKALFIGMPGIRSRGRGLTDDIDVTGAYPTATVALNVSNKTTRMEACKIEGLNRFQFREVGVNYASSPKANALSLCTTLHRFPTITEIEKVYNKLVA</sequence>
<dbReference type="GO" id="GO:0003676">
    <property type="term" value="F:nucleic acid binding"/>
    <property type="evidence" value="ECO:0007669"/>
    <property type="project" value="InterPro"/>
</dbReference>
<dbReference type="Gene3D" id="3.30.420.10">
    <property type="entry name" value="Ribonuclease H-like superfamily/Ribonuclease H"/>
    <property type="match status" value="1"/>
</dbReference>
<protein>
    <submittedName>
        <fullName evidence="1">Ribonuclease</fullName>
    </submittedName>
</protein>
<organism evidence="1 2">
    <name type="scientific">Klebsiella phage Miami</name>
    <dbReference type="NCBI Taxonomy" id="2767581"/>
    <lineage>
        <taxon>Viruses</taxon>
        <taxon>Duplodnaviria</taxon>
        <taxon>Heunggongvirae</taxon>
        <taxon>Uroviricota</taxon>
        <taxon>Caudoviricetes</taxon>
        <taxon>Chimalliviridae</taxon>
        <taxon>Miamivirus</taxon>
        <taxon>Miamivirus miami</taxon>
    </lineage>
</organism>
<reference evidence="1 2" key="1">
    <citation type="submission" date="2020-07" db="EMBL/GenBank/DDBJ databases">
        <title>Complete genome sequence of Klebsiella pneumoniae phage Miami.</title>
        <authorList>
            <person name="Mora D.A."/>
            <person name="Lessor L."/>
            <person name="Gill J."/>
            <person name="Liu M."/>
        </authorList>
    </citation>
    <scope>NUCLEOTIDE SEQUENCE [LARGE SCALE GENOMIC DNA]</scope>
</reference>
<keyword evidence="2" id="KW-1185">Reference proteome</keyword>
<name>A0A873WCK0_9CAUD</name>
<evidence type="ECO:0000313" key="1">
    <source>
        <dbReference type="EMBL" id="QPB09107.1"/>
    </source>
</evidence>
<dbReference type="SUPFAM" id="SSF53098">
    <property type="entry name" value="Ribonuclease H-like"/>
    <property type="match status" value="1"/>
</dbReference>
<dbReference type="InterPro" id="IPR036397">
    <property type="entry name" value="RNaseH_sf"/>
</dbReference>
<accession>A0A873WCK0</accession>
<dbReference type="EMBL" id="MT701590">
    <property type="protein sequence ID" value="QPB09107.1"/>
    <property type="molecule type" value="Genomic_DNA"/>
</dbReference>
<proteinExistence type="predicted"/>
<dbReference type="InterPro" id="IPR012337">
    <property type="entry name" value="RNaseH-like_sf"/>
</dbReference>
<gene>
    <name evidence="1" type="ORF">CPT_Miami_012</name>
</gene>